<dbReference type="Pfam" id="PF00196">
    <property type="entry name" value="GerE"/>
    <property type="match status" value="1"/>
</dbReference>
<sequence>MRTPATPAASPDREIISIAERRASEIIWEAELRAEQIINHAKNSVRNEDADASPPPESRSHQEPRLSEADVTLLREIATGRTADQVAHRLDLSARTLRRRLRNVCDQLEVNTPIEAVTWAARQNLI</sequence>
<name>A0A846YUQ0_9ACTN</name>
<keyword evidence="4" id="KW-1185">Reference proteome</keyword>
<gene>
    <name evidence="3" type="ORF">HGB48_06765</name>
</gene>
<feature type="compositionally biased region" description="Basic and acidic residues" evidence="1">
    <location>
        <begin position="58"/>
        <end position="68"/>
    </location>
</feature>
<dbReference type="SUPFAM" id="SSF46894">
    <property type="entry name" value="C-terminal effector domain of the bipartite response regulators"/>
    <property type="match status" value="1"/>
</dbReference>
<dbReference type="AlphaFoldDB" id="A0A846YUQ0"/>
<evidence type="ECO:0000313" key="4">
    <source>
        <dbReference type="Proteomes" id="UP000579250"/>
    </source>
</evidence>
<evidence type="ECO:0000259" key="2">
    <source>
        <dbReference type="SMART" id="SM00421"/>
    </source>
</evidence>
<accession>A0A846YUQ0</accession>
<proteinExistence type="predicted"/>
<dbReference type="InterPro" id="IPR036388">
    <property type="entry name" value="WH-like_DNA-bd_sf"/>
</dbReference>
<protein>
    <recommendedName>
        <fullName evidence="2">HTH luxR-type domain-containing protein</fullName>
    </recommendedName>
</protein>
<dbReference type="GO" id="GO:0003677">
    <property type="term" value="F:DNA binding"/>
    <property type="evidence" value="ECO:0007669"/>
    <property type="project" value="InterPro"/>
</dbReference>
<dbReference type="PRINTS" id="PR00038">
    <property type="entry name" value="HTHLUXR"/>
</dbReference>
<dbReference type="Gene3D" id="1.10.10.10">
    <property type="entry name" value="Winged helix-like DNA-binding domain superfamily/Winged helix DNA-binding domain"/>
    <property type="match status" value="1"/>
</dbReference>
<evidence type="ECO:0000313" key="3">
    <source>
        <dbReference type="EMBL" id="NKZ03447.1"/>
    </source>
</evidence>
<comment type="caution">
    <text evidence="3">The sequence shown here is derived from an EMBL/GenBank/DDBJ whole genome shotgun (WGS) entry which is preliminary data.</text>
</comment>
<evidence type="ECO:0000256" key="1">
    <source>
        <dbReference type="SAM" id="MobiDB-lite"/>
    </source>
</evidence>
<dbReference type="SMART" id="SM00421">
    <property type="entry name" value="HTH_LUXR"/>
    <property type="match status" value="1"/>
</dbReference>
<organism evidence="3 4">
    <name type="scientific">Actinomadura latina</name>
    <dbReference type="NCBI Taxonomy" id="163603"/>
    <lineage>
        <taxon>Bacteria</taxon>
        <taxon>Bacillati</taxon>
        <taxon>Actinomycetota</taxon>
        <taxon>Actinomycetes</taxon>
        <taxon>Streptosporangiales</taxon>
        <taxon>Thermomonosporaceae</taxon>
        <taxon>Actinomadura</taxon>
    </lineage>
</organism>
<dbReference type="InterPro" id="IPR000792">
    <property type="entry name" value="Tscrpt_reg_LuxR_C"/>
</dbReference>
<feature type="domain" description="HTH luxR-type" evidence="2">
    <location>
        <begin position="63"/>
        <end position="120"/>
    </location>
</feature>
<dbReference type="Proteomes" id="UP000579250">
    <property type="component" value="Unassembled WGS sequence"/>
</dbReference>
<dbReference type="InterPro" id="IPR016032">
    <property type="entry name" value="Sig_transdc_resp-reg_C-effctor"/>
</dbReference>
<reference evidence="3 4" key="1">
    <citation type="submission" date="2020-04" db="EMBL/GenBank/DDBJ databases">
        <title>MicrobeNet Type strains.</title>
        <authorList>
            <person name="Nicholson A.C."/>
        </authorList>
    </citation>
    <scope>NUCLEOTIDE SEQUENCE [LARGE SCALE GENOMIC DNA]</scope>
    <source>
        <strain evidence="3 4">ATCC BAA-277</strain>
    </source>
</reference>
<dbReference type="GO" id="GO:0006355">
    <property type="term" value="P:regulation of DNA-templated transcription"/>
    <property type="evidence" value="ECO:0007669"/>
    <property type="project" value="InterPro"/>
</dbReference>
<dbReference type="EMBL" id="JAAXPI010000006">
    <property type="protein sequence ID" value="NKZ03447.1"/>
    <property type="molecule type" value="Genomic_DNA"/>
</dbReference>
<feature type="region of interest" description="Disordered" evidence="1">
    <location>
        <begin position="41"/>
        <end position="68"/>
    </location>
</feature>